<reference evidence="2" key="1">
    <citation type="submission" date="2016-10" db="EMBL/GenBank/DDBJ databases">
        <authorList>
            <person name="Varghese N."/>
            <person name="Submissions S."/>
        </authorList>
    </citation>
    <scope>NUCLEOTIDE SEQUENCE [LARGE SCALE GENOMIC DNA]</scope>
    <source>
        <strain evidence="2">N6PO6</strain>
    </source>
</reference>
<dbReference type="RefSeq" id="WP_092879414.1">
    <property type="nucleotide sequence ID" value="NZ_FOVC01000012.1"/>
</dbReference>
<evidence type="ECO:0000313" key="2">
    <source>
        <dbReference type="Proteomes" id="UP000242222"/>
    </source>
</evidence>
<protein>
    <submittedName>
        <fullName evidence="1">Uncharacterized protein</fullName>
    </submittedName>
</protein>
<proteinExistence type="predicted"/>
<name>A0A1I5APH3_9GAMM</name>
<keyword evidence="2" id="KW-1185">Reference proteome</keyword>
<organism evidence="1 2">
    <name type="scientific">Izhakiella capsodis</name>
    <dbReference type="NCBI Taxonomy" id="1367852"/>
    <lineage>
        <taxon>Bacteria</taxon>
        <taxon>Pseudomonadati</taxon>
        <taxon>Pseudomonadota</taxon>
        <taxon>Gammaproteobacteria</taxon>
        <taxon>Enterobacterales</taxon>
        <taxon>Erwiniaceae</taxon>
        <taxon>Izhakiella</taxon>
    </lineage>
</organism>
<accession>A0A1I5APH3</accession>
<dbReference type="STRING" id="1367852.SAMN05216516_112103"/>
<evidence type="ECO:0000313" key="1">
    <source>
        <dbReference type="EMBL" id="SFN64262.1"/>
    </source>
</evidence>
<sequence>MKIETQHLPYPIIHSLLTDPAFSLVLEHCLDEPELIEGFTKIYGVALPRKPTSPIIAMVDEATGWRDEQYNKFFIEFIPFVHRCVYLPLQGKLEVEEKAL</sequence>
<dbReference type="EMBL" id="FOVC01000012">
    <property type="protein sequence ID" value="SFN64262.1"/>
    <property type="molecule type" value="Genomic_DNA"/>
</dbReference>
<dbReference type="AlphaFoldDB" id="A0A1I5APH3"/>
<gene>
    <name evidence="1" type="ORF">SAMN05216516_112103</name>
</gene>
<dbReference type="OrthoDB" id="6631047at2"/>
<dbReference type="Proteomes" id="UP000242222">
    <property type="component" value="Unassembled WGS sequence"/>
</dbReference>